<evidence type="ECO:0000256" key="6">
    <source>
        <dbReference type="ARBA" id="ARBA00023002"/>
    </source>
</evidence>
<gene>
    <name evidence="12" type="ORF">FA15DRAFT_759543</name>
</gene>
<proteinExistence type="inferred from homology"/>
<dbReference type="OrthoDB" id="3207336at2759"/>
<evidence type="ECO:0000256" key="5">
    <source>
        <dbReference type="ARBA" id="ARBA00022729"/>
    </source>
</evidence>
<organism evidence="12 13">
    <name type="scientific">Coprinopsis marcescibilis</name>
    <name type="common">Agaric fungus</name>
    <name type="synonym">Psathyrella marcescibilis</name>
    <dbReference type="NCBI Taxonomy" id="230819"/>
    <lineage>
        <taxon>Eukaryota</taxon>
        <taxon>Fungi</taxon>
        <taxon>Dikarya</taxon>
        <taxon>Basidiomycota</taxon>
        <taxon>Agaricomycotina</taxon>
        <taxon>Agaricomycetes</taxon>
        <taxon>Agaricomycetidae</taxon>
        <taxon>Agaricales</taxon>
        <taxon>Agaricineae</taxon>
        <taxon>Psathyrellaceae</taxon>
        <taxon>Coprinopsis</taxon>
    </lineage>
</organism>
<comment type="similarity">
    <text evidence="8">Belongs to the DyP-type peroxidase family.</text>
</comment>
<feature type="domain" description="Dyp-type peroxidase C-terminal" evidence="10">
    <location>
        <begin position="325"/>
        <end position="407"/>
    </location>
</feature>
<dbReference type="GO" id="GO:0004601">
    <property type="term" value="F:peroxidase activity"/>
    <property type="evidence" value="ECO:0007669"/>
    <property type="project" value="UniProtKB-KW"/>
</dbReference>
<dbReference type="InterPro" id="IPR048328">
    <property type="entry name" value="Dyp_perox_C"/>
</dbReference>
<evidence type="ECO:0000313" key="13">
    <source>
        <dbReference type="Proteomes" id="UP000307440"/>
    </source>
</evidence>
<evidence type="ECO:0000259" key="11">
    <source>
        <dbReference type="Pfam" id="PF21105"/>
    </source>
</evidence>
<protein>
    <submittedName>
        <fullName evidence="12">Dyp-type peroxidase</fullName>
    </submittedName>
</protein>
<dbReference type="InterPro" id="IPR049509">
    <property type="entry name" value="DyP_N"/>
</dbReference>
<feature type="domain" description="DyP dimeric alpha+beta barrel" evidence="11">
    <location>
        <begin position="13"/>
        <end position="190"/>
    </location>
</feature>
<comment type="cofactor">
    <cofactor evidence="1">
        <name>heme b</name>
        <dbReference type="ChEBI" id="CHEBI:60344"/>
    </cofactor>
</comment>
<feature type="compositionally biased region" description="Acidic residues" evidence="9">
    <location>
        <begin position="486"/>
        <end position="495"/>
    </location>
</feature>
<dbReference type="PROSITE" id="PS51404">
    <property type="entry name" value="DYP_PEROXIDASE"/>
    <property type="match status" value="1"/>
</dbReference>
<evidence type="ECO:0000256" key="2">
    <source>
        <dbReference type="ARBA" id="ARBA00022559"/>
    </source>
</evidence>
<evidence type="ECO:0000313" key="12">
    <source>
        <dbReference type="EMBL" id="TFK20175.1"/>
    </source>
</evidence>
<dbReference type="InterPro" id="IPR006314">
    <property type="entry name" value="Dyp_peroxidase"/>
</dbReference>
<keyword evidence="7" id="KW-0408">Iron</keyword>
<dbReference type="Pfam" id="PF20628">
    <property type="entry name" value="Dyp_perox_C"/>
    <property type="match status" value="1"/>
</dbReference>
<name>A0A5C3KJT0_COPMA</name>
<dbReference type="SUPFAM" id="SSF54909">
    <property type="entry name" value="Dimeric alpha+beta barrel"/>
    <property type="match status" value="1"/>
</dbReference>
<keyword evidence="2 12" id="KW-0575">Peroxidase</keyword>
<keyword evidence="5" id="KW-0732">Signal</keyword>
<dbReference type="NCBIfam" id="TIGR01413">
    <property type="entry name" value="Dyp_perox_fam"/>
    <property type="match status" value="1"/>
</dbReference>
<dbReference type="PANTHER" id="PTHR30521">
    <property type="entry name" value="DEFERROCHELATASE/PEROXIDASE"/>
    <property type="match status" value="1"/>
</dbReference>
<evidence type="ECO:0000256" key="1">
    <source>
        <dbReference type="ARBA" id="ARBA00001970"/>
    </source>
</evidence>
<dbReference type="GO" id="GO:0046872">
    <property type="term" value="F:metal ion binding"/>
    <property type="evidence" value="ECO:0007669"/>
    <property type="project" value="UniProtKB-KW"/>
</dbReference>
<sequence>MTTPPTTKLNLDNIQGDILSGIPKKTELYYFFQILDTKKFRVQLGKLAPIIKTAAQVLHDRKCIEDHKKRGGHGLIQIVGVNVSFSHLGFQKLGINDSTLFGGNTNDPFSVGQLNDAVRNLGDPTKETPNGVVPDWEKEFLQPIHGLILIAGESHATTDKKLKEVEAIFGVGSKTPSVKKVKLIRGDVRPGKEHAHEHFGFLDGVSNPSVIGFDPILPGPAQVRPGILLTGQDGDPIQNREPWAVDGSFQVFRYLFQEVPEFHKYLRDNPLKFEDLTPEEGSELLGARMVGRWRSGAPIDVTPFKDDPKLAKDPQRNNDFKFKDQLNSQQRCPFAAHVRKTMPRDDLESLGISVESRRIARRGIQFGPEVTPSEKQEDKTQKERGLLFVCYQSSISNGFQFMQQSWANNANFPFGEQQPEVPGLDPLIGRGTPRKMSGLDPNDATRELTFPDFIIPRGGEYFFTPSIKALKETLSEKPPRSAEAGNEAEVEAEAE</sequence>
<evidence type="ECO:0000256" key="7">
    <source>
        <dbReference type="ARBA" id="ARBA00023004"/>
    </source>
</evidence>
<evidence type="ECO:0000256" key="4">
    <source>
        <dbReference type="ARBA" id="ARBA00022723"/>
    </source>
</evidence>
<dbReference type="EMBL" id="ML210309">
    <property type="protein sequence ID" value="TFK20175.1"/>
    <property type="molecule type" value="Genomic_DNA"/>
</dbReference>
<evidence type="ECO:0000256" key="3">
    <source>
        <dbReference type="ARBA" id="ARBA00022617"/>
    </source>
</evidence>
<keyword evidence="4" id="KW-0479">Metal-binding</keyword>
<dbReference type="PANTHER" id="PTHR30521:SF4">
    <property type="entry name" value="DEFERROCHELATASE"/>
    <property type="match status" value="1"/>
</dbReference>
<dbReference type="STRING" id="230819.A0A5C3KJT0"/>
<evidence type="ECO:0000259" key="10">
    <source>
        <dbReference type="Pfam" id="PF20628"/>
    </source>
</evidence>
<keyword evidence="13" id="KW-1185">Reference proteome</keyword>
<feature type="region of interest" description="Disordered" evidence="9">
    <location>
        <begin position="474"/>
        <end position="495"/>
    </location>
</feature>
<reference evidence="12 13" key="1">
    <citation type="journal article" date="2019" name="Nat. Ecol. Evol.">
        <title>Megaphylogeny resolves global patterns of mushroom evolution.</title>
        <authorList>
            <person name="Varga T."/>
            <person name="Krizsan K."/>
            <person name="Foldi C."/>
            <person name="Dima B."/>
            <person name="Sanchez-Garcia M."/>
            <person name="Sanchez-Ramirez S."/>
            <person name="Szollosi G.J."/>
            <person name="Szarkandi J.G."/>
            <person name="Papp V."/>
            <person name="Albert L."/>
            <person name="Andreopoulos W."/>
            <person name="Angelini C."/>
            <person name="Antonin V."/>
            <person name="Barry K.W."/>
            <person name="Bougher N.L."/>
            <person name="Buchanan P."/>
            <person name="Buyck B."/>
            <person name="Bense V."/>
            <person name="Catcheside P."/>
            <person name="Chovatia M."/>
            <person name="Cooper J."/>
            <person name="Damon W."/>
            <person name="Desjardin D."/>
            <person name="Finy P."/>
            <person name="Geml J."/>
            <person name="Haridas S."/>
            <person name="Hughes K."/>
            <person name="Justo A."/>
            <person name="Karasinski D."/>
            <person name="Kautmanova I."/>
            <person name="Kiss B."/>
            <person name="Kocsube S."/>
            <person name="Kotiranta H."/>
            <person name="LaButti K.M."/>
            <person name="Lechner B.E."/>
            <person name="Liimatainen K."/>
            <person name="Lipzen A."/>
            <person name="Lukacs Z."/>
            <person name="Mihaltcheva S."/>
            <person name="Morgado L.N."/>
            <person name="Niskanen T."/>
            <person name="Noordeloos M.E."/>
            <person name="Ohm R.A."/>
            <person name="Ortiz-Santana B."/>
            <person name="Ovrebo C."/>
            <person name="Racz N."/>
            <person name="Riley R."/>
            <person name="Savchenko A."/>
            <person name="Shiryaev A."/>
            <person name="Soop K."/>
            <person name="Spirin V."/>
            <person name="Szebenyi C."/>
            <person name="Tomsovsky M."/>
            <person name="Tulloss R.E."/>
            <person name="Uehling J."/>
            <person name="Grigoriev I.V."/>
            <person name="Vagvolgyi C."/>
            <person name="Papp T."/>
            <person name="Martin F.M."/>
            <person name="Miettinen O."/>
            <person name="Hibbett D.S."/>
            <person name="Nagy L.G."/>
        </authorList>
    </citation>
    <scope>NUCLEOTIDE SEQUENCE [LARGE SCALE GENOMIC DNA]</scope>
    <source>
        <strain evidence="12 13">CBS 121175</strain>
    </source>
</reference>
<keyword evidence="6" id="KW-0560">Oxidoreductase</keyword>
<dbReference type="GO" id="GO:0020037">
    <property type="term" value="F:heme binding"/>
    <property type="evidence" value="ECO:0007669"/>
    <property type="project" value="InterPro"/>
</dbReference>
<keyword evidence="3" id="KW-0349">Heme</keyword>
<accession>A0A5C3KJT0</accession>
<dbReference type="Proteomes" id="UP000307440">
    <property type="component" value="Unassembled WGS sequence"/>
</dbReference>
<dbReference type="GO" id="GO:0005829">
    <property type="term" value="C:cytosol"/>
    <property type="evidence" value="ECO:0007669"/>
    <property type="project" value="TreeGrafter"/>
</dbReference>
<dbReference type="AlphaFoldDB" id="A0A5C3KJT0"/>
<evidence type="ECO:0000256" key="8">
    <source>
        <dbReference type="ARBA" id="ARBA00025737"/>
    </source>
</evidence>
<evidence type="ECO:0000256" key="9">
    <source>
        <dbReference type="SAM" id="MobiDB-lite"/>
    </source>
</evidence>
<dbReference type="InterPro" id="IPR011008">
    <property type="entry name" value="Dimeric_a/b-barrel"/>
</dbReference>
<dbReference type="Pfam" id="PF21105">
    <property type="entry name" value="DyP_N"/>
    <property type="match status" value="1"/>
</dbReference>